<dbReference type="eggNOG" id="KOG4157">
    <property type="taxonomic scope" value="Eukaryota"/>
</dbReference>
<keyword evidence="12" id="KW-1185">Reference proteome</keyword>
<dbReference type="Proteomes" id="UP000006790">
    <property type="component" value="Chromosome 8"/>
</dbReference>
<dbReference type="GO" id="GO:0006970">
    <property type="term" value="P:response to osmotic stress"/>
    <property type="evidence" value="ECO:0007669"/>
    <property type="project" value="EnsemblFungi"/>
</dbReference>
<dbReference type="GO" id="GO:0031505">
    <property type="term" value="P:fungal-type cell wall organization"/>
    <property type="evidence" value="ECO:0007669"/>
    <property type="project" value="EnsemblFungi"/>
</dbReference>
<evidence type="ECO:0000256" key="9">
    <source>
        <dbReference type="SAM" id="SignalP"/>
    </source>
</evidence>
<evidence type="ECO:0000256" key="7">
    <source>
        <dbReference type="SAM" id="MobiDB-lite"/>
    </source>
</evidence>
<dbReference type="SMART" id="SM00321">
    <property type="entry name" value="WSC"/>
    <property type="match status" value="1"/>
</dbReference>
<evidence type="ECO:0000256" key="2">
    <source>
        <dbReference type="ARBA" id="ARBA00022692"/>
    </source>
</evidence>
<dbReference type="InterPro" id="IPR051836">
    <property type="entry name" value="Kremen_rcpt"/>
</dbReference>
<name>G8JXQ2_ERECY</name>
<dbReference type="InParanoid" id="G8JXQ2"/>
<accession>G8JXQ2</accession>
<dbReference type="InterPro" id="IPR002889">
    <property type="entry name" value="WSC_carb-bd"/>
</dbReference>
<keyword evidence="4 8" id="KW-1133">Transmembrane helix</keyword>
<keyword evidence="6" id="KW-0325">Glycoprotein</keyword>
<evidence type="ECO:0000256" key="6">
    <source>
        <dbReference type="ARBA" id="ARBA00023180"/>
    </source>
</evidence>
<dbReference type="GO" id="GO:0030010">
    <property type="term" value="P:establishment of cell polarity"/>
    <property type="evidence" value="ECO:0007669"/>
    <property type="project" value="EnsemblFungi"/>
</dbReference>
<evidence type="ECO:0000313" key="11">
    <source>
        <dbReference type="EMBL" id="AET41626.1"/>
    </source>
</evidence>
<dbReference type="GO" id="GO:0000425">
    <property type="term" value="P:pexophagy"/>
    <property type="evidence" value="ECO:0007669"/>
    <property type="project" value="EnsemblFungi"/>
</dbReference>
<gene>
    <name evidence="11" type="ordered locus">Ecym_8353</name>
</gene>
<dbReference type="OrthoDB" id="5985073at2759"/>
<dbReference type="PANTHER" id="PTHR24269">
    <property type="entry name" value="KREMEN PROTEIN"/>
    <property type="match status" value="1"/>
</dbReference>
<dbReference type="GO" id="GO:0005935">
    <property type="term" value="C:cellular bud neck"/>
    <property type="evidence" value="ECO:0007669"/>
    <property type="project" value="EnsemblFungi"/>
</dbReference>
<feature type="domain" description="WSC" evidence="10">
    <location>
        <begin position="38"/>
        <end position="126"/>
    </location>
</feature>
<dbReference type="PANTHER" id="PTHR24269:SF16">
    <property type="entry name" value="PROTEIN SLG1"/>
    <property type="match status" value="1"/>
</dbReference>
<feature type="transmembrane region" description="Helical" evidence="8">
    <location>
        <begin position="255"/>
        <end position="277"/>
    </location>
</feature>
<reference evidence="12" key="1">
    <citation type="journal article" date="2012" name="G3 (Bethesda)">
        <title>Pichia sorbitophila, an interspecies yeast hybrid reveals early steps of genome resolution following polyploidization.</title>
        <authorList>
            <person name="Leh Louis V."/>
            <person name="Despons L."/>
            <person name="Friedrich A."/>
            <person name="Martin T."/>
            <person name="Durrens P."/>
            <person name="Casaregola S."/>
            <person name="Neuveglise C."/>
            <person name="Fairhead C."/>
            <person name="Marck C."/>
            <person name="Cruz J.A."/>
            <person name="Straub M.L."/>
            <person name="Kugler V."/>
            <person name="Sacerdot C."/>
            <person name="Uzunov Z."/>
            <person name="Thierry A."/>
            <person name="Weiss S."/>
            <person name="Bleykasten C."/>
            <person name="De Montigny J."/>
            <person name="Jacques N."/>
            <person name="Jung P."/>
            <person name="Lemaire M."/>
            <person name="Mallet S."/>
            <person name="Morel G."/>
            <person name="Richard G.F."/>
            <person name="Sarkar A."/>
            <person name="Savel G."/>
            <person name="Schacherer J."/>
            <person name="Seret M.L."/>
            <person name="Talla E."/>
            <person name="Samson G."/>
            <person name="Jubin C."/>
            <person name="Poulain J."/>
            <person name="Vacherie B."/>
            <person name="Barbe V."/>
            <person name="Pelletier E."/>
            <person name="Sherman D.J."/>
            <person name="Westhof E."/>
            <person name="Weissenbach J."/>
            <person name="Baret P.V."/>
            <person name="Wincker P."/>
            <person name="Gaillardin C."/>
            <person name="Dujon B."/>
            <person name="Souciet J.L."/>
        </authorList>
    </citation>
    <scope>NUCLEOTIDE SEQUENCE [LARGE SCALE GENOMIC DNA]</scope>
    <source>
        <strain evidence="12">CBS 270.75 / DBVPG 7215 / KCTC 17166 / NRRL Y-17582</strain>
    </source>
</reference>
<evidence type="ECO:0000256" key="5">
    <source>
        <dbReference type="ARBA" id="ARBA00023136"/>
    </source>
</evidence>
<dbReference type="GO" id="GO:0004888">
    <property type="term" value="F:transmembrane signaling receptor activity"/>
    <property type="evidence" value="ECO:0007669"/>
    <property type="project" value="EnsemblFungi"/>
</dbReference>
<dbReference type="EMBL" id="CP002504">
    <property type="protein sequence ID" value="AET41626.1"/>
    <property type="molecule type" value="Genomic_DNA"/>
</dbReference>
<dbReference type="OMA" id="HINMKRE"/>
<comment type="subcellular location">
    <subcellularLocation>
        <location evidence="1">Membrane</location>
        <topology evidence="1">Single-pass membrane protein</topology>
    </subcellularLocation>
</comment>
<dbReference type="GO" id="GO:0045807">
    <property type="term" value="P:positive regulation of endocytosis"/>
    <property type="evidence" value="ECO:0007669"/>
    <property type="project" value="EnsemblFungi"/>
</dbReference>
<feature type="region of interest" description="Disordered" evidence="7">
    <location>
        <begin position="147"/>
        <end position="195"/>
    </location>
</feature>
<dbReference type="HOGENOM" id="CLU_024893_1_1_1"/>
<keyword evidence="3 9" id="KW-0732">Signal</keyword>
<dbReference type="KEGG" id="erc:Ecym_8353"/>
<feature type="signal peptide" evidence="9">
    <location>
        <begin position="1"/>
        <end position="38"/>
    </location>
</feature>
<dbReference type="AlphaFoldDB" id="G8JXQ2"/>
<evidence type="ECO:0000256" key="3">
    <source>
        <dbReference type="ARBA" id="ARBA00022729"/>
    </source>
</evidence>
<keyword evidence="5 8" id="KW-0472">Membrane</keyword>
<dbReference type="GO" id="GO:0005886">
    <property type="term" value="C:plasma membrane"/>
    <property type="evidence" value="ECO:0007669"/>
    <property type="project" value="EnsemblFungi"/>
</dbReference>
<evidence type="ECO:0000313" key="12">
    <source>
        <dbReference type="Proteomes" id="UP000006790"/>
    </source>
</evidence>
<evidence type="ECO:0000256" key="4">
    <source>
        <dbReference type="ARBA" id="ARBA00022989"/>
    </source>
</evidence>
<dbReference type="GO" id="GO:0007266">
    <property type="term" value="P:Rho protein signal transduction"/>
    <property type="evidence" value="ECO:0007669"/>
    <property type="project" value="EnsemblFungi"/>
</dbReference>
<evidence type="ECO:0000256" key="1">
    <source>
        <dbReference type="ARBA" id="ARBA00004167"/>
    </source>
</evidence>
<dbReference type="STRING" id="931890.G8JXQ2"/>
<dbReference type="GO" id="GO:0009408">
    <property type="term" value="P:response to heat"/>
    <property type="evidence" value="ECO:0007669"/>
    <property type="project" value="EnsemblFungi"/>
</dbReference>
<dbReference type="GO" id="GO:0030036">
    <property type="term" value="P:actin cytoskeleton organization"/>
    <property type="evidence" value="ECO:0007669"/>
    <property type="project" value="EnsemblFungi"/>
</dbReference>
<dbReference type="RefSeq" id="XP_003648443.1">
    <property type="nucleotide sequence ID" value="XM_003648395.1"/>
</dbReference>
<sequence>MVKVTSSMIGVYMGRHRRVGKLWGICMLFIVFGRVAQAFDPVGCYGSLDSSFSLQNTSMYQSGGNCEEHCRSISRYMAMQSNDCYCGNLETSLTNMETSNGCNVPCPGYGSEQCGGSSAFNVYRINFVGNMDSSSGASASSTASSTASSAFTSGANSRTSSNGASATSTGPSSASSAESSSSPASGTSAPVAASTSNQDPATVVLVSSSITTIMSFGVETVITSIVTQTPTAEDAKSSSETSGKPKHKALNTSTLVGGLVGGILGLLLLVLILLLMLRRIAARREQERMEKEYQEAIKPVNYEDTYYMAGDLVDKPLQDPKAAQVNPFDDSRRISNGSLKSHAPVVTRNVLTVVNPDQ</sequence>
<feature type="chain" id="PRO_5003510664" description="WSC domain-containing protein" evidence="9">
    <location>
        <begin position="39"/>
        <end position="358"/>
    </location>
</feature>
<proteinExistence type="predicted"/>
<evidence type="ECO:0000259" key="10">
    <source>
        <dbReference type="PROSITE" id="PS51212"/>
    </source>
</evidence>
<dbReference type="GeneID" id="11472756"/>
<dbReference type="FunCoup" id="G8JXQ2">
    <property type="interactions" value="143"/>
</dbReference>
<protein>
    <recommendedName>
        <fullName evidence="10">WSC domain-containing protein</fullName>
    </recommendedName>
</protein>
<keyword evidence="2 8" id="KW-0812">Transmembrane</keyword>
<dbReference type="GO" id="GO:0006897">
    <property type="term" value="P:endocytosis"/>
    <property type="evidence" value="ECO:0007669"/>
    <property type="project" value="EnsemblFungi"/>
</dbReference>
<organism evidence="11 12">
    <name type="scientific">Eremothecium cymbalariae (strain CBS 270.75 / DBVPG 7215 / KCTC 17166 / NRRL Y-17582)</name>
    <name type="common">Yeast</name>
    <dbReference type="NCBI Taxonomy" id="931890"/>
    <lineage>
        <taxon>Eukaryota</taxon>
        <taxon>Fungi</taxon>
        <taxon>Dikarya</taxon>
        <taxon>Ascomycota</taxon>
        <taxon>Saccharomycotina</taxon>
        <taxon>Saccharomycetes</taxon>
        <taxon>Saccharomycetales</taxon>
        <taxon>Saccharomycetaceae</taxon>
        <taxon>Eremothecium</taxon>
    </lineage>
</organism>
<dbReference type="Pfam" id="PF01822">
    <property type="entry name" value="WSC"/>
    <property type="match status" value="1"/>
</dbReference>
<dbReference type="PROSITE" id="PS51212">
    <property type="entry name" value="WSC"/>
    <property type="match status" value="1"/>
</dbReference>
<evidence type="ECO:0000256" key="8">
    <source>
        <dbReference type="SAM" id="Phobius"/>
    </source>
</evidence>